<sequence length="504" mass="57355">MNTVIEGKQSAQPDIHQENLSCQQLCRTLRFTARSVAPLALRDRYETTAIVVQLRFVVNYLIKGDHDRAVTDGALDKDETANKSSIPDGKNGNRNAHQDAINRFVHSRAHYWTGVFLTITHAIISPFVYWCSISSVEHPKTSINYYMIVLQFLFMYTVVIISRIKASANRNDLCQLLNSLFAIREQALHDSGDTIFDHSLSRWLWMKLIVFDFGLMIVSAAFFRTFNYASVLYSLVGFLNLLLVSSMNVAVNFLMFVLYNAANIFRIINERCNVLVYGSNMSKETVRLYLMHTETTVVVKSIVEIFYTYTSLVQDLQSGSLDAMRNIVNPISFFFSEAAQLYFLVSASALFSDRARQIIAHLTPYTGRMTDGPGDQTVEILTIEYLNRDYSIGIKGLYTIDYTMLFSVYYIYVAALHAFEDGLTGKDYKQLLNPFIFFVYQCLQLYLLVLIPSLYTEQAIKMISLLNCVSGDTMNRPALDRLSLQDNMEATKIMLLAGGIQFAH</sequence>
<evidence type="ECO:0000256" key="1">
    <source>
        <dbReference type="SAM" id="MobiDB-lite"/>
    </source>
</evidence>
<feature type="transmembrane region" description="Helical" evidence="2">
    <location>
        <begin position="111"/>
        <end position="130"/>
    </location>
</feature>
<proteinExistence type="predicted"/>
<protein>
    <submittedName>
        <fullName evidence="3">Gustatory receptor</fullName>
    </submittedName>
</protein>
<evidence type="ECO:0000256" key="2">
    <source>
        <dbReference type="SAM" id="Phobius"/>
    </source>
</evidence>
<dbReference type="EMBL" id="AXCN02001487">
    <property type="status" value="NOT_ANNOTATED_CDS"/>
    <property type="molecule type" value="Genomic_DNA"/>
</dbReference>
<keyword evidence="2" id="KW-0472">Membrane</keyword>
<keyword evidence="2" id="KW-1133">Transmembrane helix</keyword>
<keyword evidence="4" id="KW-1185">Reference proteome</keyword>
<keyword evidence="2" id="KW-0812">Transmembrane</keyword>
<dbReference type="EnsemblMetazoa" id="AFAF003998-RA">
    <property type="protein sequence ID" value="AFAF003998-PA"/>
    <property type="gene ID" value="AFAF003998"/>
</dbReference>
<feature type="region of interest" description="Disordered" evidence="1">
    <location>
        <begin position="73"/>
        <end position="95"/>
    </location>
</feature>
<dbReference type="VEuPathDB" id="VectorBase:AFAF003998"/>
<name>A0A182Q6H0_9DIPT</name>
<feature type="transmembrane region" description="Helical" evidence="2">
    <location>
        <begin position="142"/>
        <end position="161"/>
    </location>
</feature>
<reference evidence="4" key="1">
    <citation type="submission" date="2014-01" db="EMBL/GenBank/DDBJ databases">
        <title>The Genome Sequence of Anopheles farauti FAR1 (V2).</title>
        <authorList>
            <consortium name="The Broad Institute Genomics Platform"/>
            <person name="Neafsey D.E."/>
            <person name="Besansky N."/>
            <person name="Howell P."/>
            <person name="Walton C."/>
            <person name="Young S.K."/>
            <person name="Zeng Q."/>
            <person name="Gargeya S."/>
            <person name="Fitzgerald M."/>
            <person name="Haas B."/>
            <person name="Abouelleil A."/>
            <person name="Allen A.W."/>
            <person name="Alvarado L."/>
            <person name="Arachchi H.M."/>
            <person name="Berlin A.M."/>
            <person name="Chapman S.B."/>
            <person name="Gainer-Dewar J."/>
            <person name="Goldberg J."/>
            <person name="Griggs A."/>
            <person name="Gujja S."/>
            <person name="Hansen M."/>
            <person name="Howarth C."/>
            <person name="Imamovic A."/>
            <person name="Ireland A."/>
            <person name="Larimer J."/>
            <person name="McCowan C."/>
            <person name="Murphy C."/>
            <person name="Pearson M."/>
            <person name="Poon T.W."/>
            <person name="Priest M."/>
            <person name="Roberts A."/>
            <person name="Saif S."/>
            <person name="Shea T."/>
            <person name="Sisk P."/>
            <person name="Sykes S."/>
            <person name="Wortman J."/>
            <person name="Nusbaum C."/>
            <person name="Birren B."/>
        </authorList>
    </citation>
    <scope>NUCLEOTIDE SEQUENCE [LARGE SCALE GENOMIC DNA]</scope>
    <source>
        <strain evidence="4">FAR1</strain>
    </source>
</reference>
<accession>A0A182Q6H0</accession>
<feature type="transmembrane region" description="Helical" evidence="2">
    <location>
        <begin position="204"/>
        <end position="223"/>
    </location>
</feature>
<evidence type="ECO:0000313" key="3">
    <source>
        <dbReference type="EnsemblMetazoa" id="AFAF003998-PA"/>
    </source>
</evidence>
<feature type="transmembrane region" description="Helical" evidence="2">
    <location>
        <begin position="435"/>
        <end position="455"/>
    </location>
</feature>
<feature type="transmembrane region" description="Helical" evidence="2">
    <location>
        <begin position="235"/>
        <end position="259"/>
    </location>
</feature>
<evidence type="ECO:0000313" key="4">
    <source>
        <dbReference type="Proteomes" id="UP000075886"/>
    </source>
</evidence>
<feature type="transmembrane region" description="Helical" evidence="2">
    <location>
        <begin position="396"/>
        <end position="415"/>
    </location>
</feature>
<dbReference type="STRING" id="69004.A0A182Q6H0"/>
<organism evidence="3 4">
    <name type="scientific">Anopheles farauti</name>
    <dbReference type="NCBI Taxonomy" id="69004"/>
    <lineage>
        <taxon>Eukaryota</taxon>
        <taxon>Metazoa</taxon>
        <taxon>Ecdysozoa</taxon>
        <taxon>Arthropoda</taxon>
        <taxon>Hexapoda</taxon>
        <taxon>Insecta</taxon>
        <taxon>Pterygota</taxon>
        <taxon>Neoptera</taxon>
        <taxon>Endopterygota</taxon>
        <taxon>Diptera</taxon>
        <taxon>Nematocera</taxon>
        <taxon>Culicoidea</taxon>
        <taxon>Culicidae</taxon>
        <taxon>Anophelinae</taxon>
        <taxon>Anopheles</taxon>
    </lineage>
</organism>
<reference evidence="3" key="2">
    <citation type="submission" date="2020-05" db="UniProtKB">
        <authorList>
            <consortium name="EnsemblMetazoa"/>
        </authorList>
    </citation>
    <scope>IDENTIFICATION</scope>
    <source>
        <strain evidence="3">FAR1</strain>
    </source>
</reference>
<dbReference type="AlphaFoldDB" id="A0A182Q6H0"/>
<dbReference type="Proteomes" id="UP000075886">
    <property type="component" value="Unassembled WGS sequence"/>
</dbReference>